<accession>A0A0J8B4B5</accession>
<keyword evidence="3" id="KW-1185">Reference proteome</keyword>
<sequence length="93" mass="10470">MACEKRVASKRAEDLKKENSELRRQLDGAKEAQQKPLEDQESKLKKERAVAVAEANQEVERPKKRVADVEKEVLNTVALSLVKIQPCIPAGLY</sequence>
<evidence type="ECO:0000256" key="1">
    <source>
        <dbReference type="SAM" id="MobiDB-lite"/>
    </source>
</evidence>
<dbReference type="Proteomes" id="UP000035740">
    <property type="component" value="Unassembled WGS sequence"/>
</dbReference>
<dbReference type="AlphaFoldDB" id="A0A0J8B4B5"/>
<dbReference type="Gramene" id="KMS95841">
    <property type="protein sequence ID" value="KMS95841"/>
    <property type="gene ID" value="BVRB_004420"/>
</dbReference>
<evidence type="ECO:0000313" key="3">
    <source>
        <dbReference type="Proteomes" id="UP000035740"/>
    </source>
</evidence>
<dbReference type="EMBL" id="KQ090431">
    <property type="protein sequence ID" value="KMS95841.1"/>
    <property type="molecule type" value="Genomic_DNA"/>
</dbReference>
<reference evidence="2 3" key="1">
    <citation type="journal article" date="2014" name="Nature">
        <title>The genome of the recently domesticated crop plant sugar beet (Beta vulgaris).</title>
        <authorList>
            <person name="Dohm J.C."/>
            <person name="Minoche A.E."/>
            <person name="Holtgrawe D."/>
            <person name="Capella-Gutierrez S."/>
            <person name="Zakrzewski F."/>
            <person name="Tafer H."/>
            <person name="Rupp O."/>
            <person name="Sorensen T.R."/>
            <person name="Stracke R."/>
            <person name="Reinhardt R."/>
            <person name="Goesmann A."/>
            <person name="Kraft T."/>
            <person name="Schulz B."/>
            <person name="Stadler P.F."/>
            <person name="Schmidt T."/>
            <person name="Gabaldon T."/>
            <person name="Lehrach H."/>
            <person name="Weisshaar B."/>
            <person name="Himmelbauer H."/>
        </authorList>
    </citation>
    <scope>NUCLEOTIDE SEQUENCE [LARGE SCALE GENOMIC DNA]</scope>
    <source>
        <tissue evidence="2">Taproot</tissue>
    </source>
</reference>
<protein>
    <submittedName>
        <fullName evidence="2">Uncharacterized protein</fullName>
    </submittedName>
</protein>
<organism evidence="2 3">
    <name type="scientific">Beta vulgaris subsp. vulgaris</name>
    <name type="common">Beet</name>
    <dbReference type="NCBI Taxonomy" id="3555"/>
    <lineage>
        <taxon>Eukaryota</taxon>
        <taxon>Viridiplantae</taxon>
        <taxon>Streptophyta</taxon>
        <taxon>Embryophyta</taxon>
        <taxon>Tracheophyta</taxon>
        <taxon>Spermatophyta</taxon>
        <taxon>Magnoliopsida</taxon>
        <taxon>eudicotyledons</taxon>
        <taxon>Gunneridae</taxon>
        <taxon>Pentapetalae</taxon>
        <taxon>Caryophyllales</taxon>
        <taxon>Chenopodiaceae</taxon>
        <taxon>Betoideae</taxon>
        <taxon>Beta</taxon>
    </lineage>
</organism>
<proteinExistence type="predicted"/>
<evidence type="ECO:0000313" key="2">
    <source>
        <dbReference type="EMBL" id="KMS95841.1"/>
    </source>
</evidence>
<feature type="region of interest" description="Disordered" evidence="1">
    <location>
        <begin position="1"/>
        <end position="46"/>
    </location>
</feature>
<gene>
    <name evidence="2" type="ORF">BVRB_004420</name>
</gene>
<name>A0A0J8B4B5_BETVV</name>